<dbReference type="GO" id="GO:0016491">
    <property type="term" value="F:oxidoreductase activity"/>
    <property type="evidence" value="ECO:0007669"/>
    <property type="project" value="InterPro"/>
</dbReference>
<dbReference type="Gene3D" id="3.90.180.10">
    <property type="entry name" value="Medium-chain alcohol dehydrogenases, catalytic domain"/>
    <property type="match status" value="1"/>
</dbReference>
<dbReference type="STRING" id="296587.C1E3E6"/>
<evidence type="ECO:0000313" key="4">
    <source>
        <dbReference type="Proteomes" id="UP000002009"/>
    </source>
</evidence>
<organism evidence="3 4">
    <name type="scientific">Micromonas commoda (strain RCC299 / NOUM17 / CCMP2709)</name>
    <name type="common">Picoplanktonic green alga</name>
    <dbReference type="NCBI Taxonomy" id="296587"/>
    <lineage>
        <taxon>Eukaryota</taxon>
        <taxon>Viridiplantae</taxon>
        <taxon>Chlorophyta</taxon>
        <taxon>Mamiellophyceae</taxon>
        <taxon>Mamiellales</taxon>
        <taxon>Mamiellaceae</taxon>
        <taxon>Micromonas</taxon>
    </lineage>
</organism>
<evidence type="ECO:0000313" key="3">
    <source>
        <dbReference type="EMBL" id="ACO62920.1"/>
    </source>
</evidence>
<dbReference type="eggNOG" id="KOG1198">
    <property type="taxonomic scope" value="Eukaryota"/>
</dbReference>
<dbReference type="FunCoup" id="C1E3E6">
    <property type="interactions" value="880"/>
</dbReference>
<dbReference type="OrthoDB" id="10257049at2759"/>
<dbReference type="Pfam" id="PF08240">
    <property type="entry name" value="ADH_N"/>
    <property type="match status" value="1"/>
</dbReference>
<accession>C1E3E6</accession>
<dbReference type="GeneID" id="8242947"/>
<protein>
    <recommendedName>
        <fullName evidence="2">Enoyl reductase (ER) domain-containing protein</fullName>
    </recommendedName>
</protein>
<sequence length="379" mass="39110">MARQSYHAGAIRGEPRDRARESGTRMRAVLCRALGDPTKPRSEGGALGVEDVPSPRCARDGVKVRVEAASLNFADVLMVQGSYQEKPHMPFIPGGECAGVVTECGADVRGLKVGDRVAGVTMGGGAMAEECVIPERMCFPVPAGVSLAQAAAFPVAFGTAHLALTRYARVTPGQTTVLVLGAAGGVGLAAVQVAKALGAVVVAVANGAGKMRALEDAGADHRIDATTLHSNGGGAREDDYAGLKAAVATLTPGGIDVMFDVVGGEGFAQGLRCVKWGGVALVIGFASGDVPRLAMNVPLVKNLSVRGVYWGSHAAHAPEELGKSLREVYSMLADGRCRVRVSHAFGLDDAHEGFRTIAERRAVGKVVVTPAGKRAASRL</sequence>
<evidence type="ECO:0000259" key="2">
    <source>
        <dbReference type="SMART" id="SM00829"/>
    </source>
</evidence>
<dbReference type="InterPro" id="IPR013149">
    <property type="entry name" value="ADH-like_C"/>
</dbReference>
<keyword evidence="4" id="KW-1185">Reference proteome</keyword>
<dbReference type="KEGG" id="mis:MICPUN_57654"/>
<dbReference type="InterPro" id="IPR036291">
    <property type="entry name" value="NAD(P)-bd_dom_sf"/>
</dbReference>
<name>C1E3E6_MICCC</name>
<evidence type="ECO:0000256" key="1">
    <source>
        <dbReference type="SAM" id="MobiDB-lite"/>
    </source>
</evidence>
<dbReference type="InterPro" id="IPR011032">
    <property type="entry name" value="GroES-like_sf"/>
</dbReference>
<dbReference type="PANTHER" id="PTHR43677:SF4">
    <property type="entry name" value="QUINONE OXIDOREDUCTASE-LIKE PROTEIN 2"/>
    <property type="match status" value="1"/>
</dbReference>
<dbReference type="RefSeq" id="XP_002501662.1">
    <property type="nucleotide sequence ID" value="XM_002501616.1"/>
</dbReference>
<dbReference type="InParanoid" id="C1E3E6"/>
<feature type="domain" description="Enoyl reductase (ER)" evidence="2">
    <location>
        <begin position="44"/>
        <end position="368"/>
    </location>
</feature>
<dbReference type="CDD" id="cd08241">
    <property type="entry name" value="QOR1"/>
    <property type="match status" value="1"/>
</dbReference>
<dbReference type="SMART" id="SM00829">
    <property type="entry name" value="PKS_ER"/>
    <property type="match status" value="1"/>
</dbReference>
<dbReference type="Pfam" id="PF00107">
    <property type="entry name" value="ADH_zinc_N"/>
    <property type="match status" value="1"/>
</dbReference>
<dbReference type="Proteomes" id="UP000002009">
    <property type="component" value="Chromosome 4"/>
</dbReference>
<dbReference type="OMA" id="CDIRGVF"/>
<dbReference type="PANTHER" id="PTHR43677">
    <property type="entry name" value="SHORT-CHAIN DEHYDROGENASE/REDUCTASE"/>
    <property type="match status" value="1"/>
</dbReference>
<reference evidence="3 4" key="1">
    <citation type="journal article" date="2009" name="Science">
        <title>Green evolution and dynamic adaptations revealed by genomes of the marine picoeukaryotes Micromonas.</title>
        <authorList>
            <person name="Worden A.Z."/>
            <person name="Lee J.H."/>
            <person name="Mock T."/>
            <person name="Rouze P."/>
            <person name="Simmons M.P."/>
            <person name="Aerts A.L."/>
            <person name="Allen A.E."/>
            <person name="Cuvelier M.L."/>
            <person name="Derelle E."/>
            <person name="Everett M.V."/>
            <person name="Foulon E."/>
            <person name="Grimwood J."/>
            <person name="Gundlach H."/>
            <person name="Henrissat B."/>
            <person name="Napoli C."/>
            <person name="McDonald S.M."/>
            <person name="Parker M.S."/>
            <person name="Rombauts S."/>
            <person name="Salamov A."/>
            <person name="Von Dassow P."/>
            <person name="Badger J.H."/>
            <person name="Coutinho P.M."/>
            <person name="Demir E."/>
            <person name="Dubchak I."/>
            <person name="Gentemann C."/>
            <person name="Eikrem W."/>
            <person name="Gready J.E."/>
            <person name="John U."/>
            <person name="Lanier W."/>
            <person name="Lindquist E.A."/>
            <person name="Lucas S."/>
            <person name="Mayer K.F."/>
            <person name="Moreau H."/>
            <person name="Not F."/>
            <person name="Otillar R."/>
            <person name="Panaud O."/>
            <person name="Pangilinan J."/>
            <person name="Paulsen I."/>
            <person name="Piegu B."/>
            <person name="Poliakov A."/>
            <person name="Robbens S."/>
            <person name="Schmutz J."/>
            <person name="Toulza E."/>
            <person name="Wyss T."/>
            <person name="Zelensky A."/>
            <person name="Zhou K."/>
            <person name="Armbrust E.V."/>
            <person name="Bhattacharya D."/>
            <person name="Goodenough U.W."/>
            <person name="Van de Peer Y."/>
            <person name="Grigoriev I.V."/>
        </authorList>
    </citation>
    <scope>NUCLEOTIDE SEQUENCE [LARGE SCALE GENOMIC DNA]</scope>
    <source>
        <strain evidence="4">RCC299 / NOUM17</strain>
    </source>
</reference>
<dbReference type="InterPro" id="IPR051397">
    <property type="entry name" value="Zn-ADH-like_protein"/>
</dbReference>
<proteinExistence type="predicted"/>
<feature type="region of interest" description="Disordered" evidence="1">
    <location>
        <begin position="1"/>
        <end position="25"/>
    </location>
</feature>
<dbReference type="InterPro" id="IPR020843">
    <property type="entry name" value="ER"/>
</dbReference>
<feature type="compositionally biased region" description="Basic and acidic residues" evidence="1">
    <location>
        <begin position="13"/>
        <end position="24"/>
    </location>
</feature>
<dbReference type="EMBL" id="CP001325">
    <property type="protein sequence ID" value="ACO62920.1"/>
    <property type="molecule type" value="Genomic_DNA"/>
</dbReference>
<dbReference type="InterPro" id="IPR013154">
    <property type="entry name" value="ADH-like_N"/>
</dbReference>
<dbReference type="SUPFAM" id="SSF51735">
    <property type="entry name" value="NAD(P)-binding Rossmann-fold domains"/>
    <property type="match status" value="1"/>
</dbReference>
<dbReference type="SUPFAM" id="SSF50129">
    <property type="entry name" value="GroES-like"/>
    <property type="match status" value="1"/>
</dbReference>
<dbReference type="Gene3D" id="3.40.50.720">
    <property type="entry name" value="NAD(P)-binding Rossmann-like Domain"/>
    <property type="match status" value="1"/>
</dbReference>
<gene>
    <name evidence="3" type="ORF">MICPUN_57654</name>
</gene>
<dbReference type="AlphaFoldDB" id="C1E3E6"/>